<organism evidence="5">
    <name type="scientific">Rhizobium leguminosarum</name>
    <dbReference type="NCBI Taxonomy" id="384"/>
    <lineage>
        <taxon>Bacteria</taxon>
        <taxon>Pseudomonadati</taxon>
        <taxon>Pseudomonadota</taxon>
        <taxon>Alphaproteobacteria</taxon>
        <taxon>Hyphomicrobiales</taxon>
        <taxon>Rhizobiaceae</taxon>
        <taxon>Rhizobium/Agrobacterium group</taxon>
        <taxon>Rhizobium</taxon>
    </lineage>
</organism>
<accession>A0A154IME5</accession>
<feature type="signal peptide" evidence="4">
    <location>
        <begin position="1"/>
        <end position="25"/>
    </location>
</feature>
<dbReference type="PANTHER" id="PTHR43649">
    <property type="entry name" value="ARABINOSE-BINDING PROTEIN-RELATED"/>
    <property type="match status" value="1"/>
</dbReference>
<gene>
    <name evidence="5" type="ORF">A4A59_12015</name>
</gene>
<dbReference type="SUPFAM" id="SSF53850">
    <property type="entry name" value="Periplasmic binding protein-like II"/>
    <property type="match status" value="1"/>
</dbReference>
<protein>
    <recommendedName>
        <fullName evidence="6">Extracellular solute-binding protein</fullName>
    </recommendedName>
</protein>
<dbReference type="EMBL" id="LVYU01000078">
    <property type="protein sequence ID" value="KZB01761.1"/>
    <property type="molecule type" value="Genomic_DNA"/>
</dbReference>
<keyword evidence="3" id="KW-0574">Periplasm</keyword>
<name>A0A154IME5_RHILE</name>
<evidence type="ECO:0000256" key="3">
    <source>
        <dbReference type="ARBA" id="ARBA00022764"/>
    </source>
</evidence>
<dbReference type="PANTHER" id="PTHR43649:SF14">
    <property type="entry name" value="BLR3389 PROTEIN"/>
    <property type="match status" value="1"/>
</dbReference>
<evidence type="ECO:0008006" key="6">
    <source>
        <dbReference type="Google" id="ProtNLM"/>
    </source>
</evidence>
<evidence type="ECO:0000256" key="4">
    <source>
        <dbReference type="SAM" id="SignalP"/>
    </source>
</evidence>
<dbReference type="InterPro" id="IPR050490">
    <property type="entry name" value="Bact_solute-bd_prot1"/>
</dbReference>
<evidence type="ECO:0000313" key="5">
    <source>
        <dbReference type="EMBL" id="KZB01761.1"/>
    </source>
</evidence>
<comment type="subcellular location">
    <subcellularLocation>
        <location evidence="1">Periplasm</location>
    </subcellularLocation>
</comment>
<keyword evidence="4" id="KW-0732">Signal</keyword>
<sequence length="423" mass="45801">MMNRVLRKILLAATAALISSAPVYAADVTVRVLHVDPSPKTAEFYSDIVQRFQASHPGVAVEFQYLENESYKKKLTTLLQSEDRPNIIYSWGGGVLREQVKAGVIEDLSQSTKGWTELFTQATLDTYSLDGKLYGVPNRVQVSGFYYNKDLFLKAGVDGSQIKTWPQFLDAVTKLKQAGIQPLVLGGSDKWPASLYWGNLIVRVGGKAGYEASLKGENGGFASPVYVQAAQKFKELVDLEPFQRGWLGVTNSLTAGQFGDGKAAMILSVNSFLNTMAVNSVDKVGVPDEKLGWFPFPIIEGGAGSKDMLGNLNAWLVTKGSPKEAVDFLKFYSEAANQSPAAAKGLFIPATTGAQAALTRPLLKDTLAVLNEAQFYQISYDQVLGPQAGTVFNDLSVELAAGRLAPEEAAAKLQKAWERASGR</sequence>
<dbReference type="GO" id="GO:0042597">
    <property type="term" value="C:periplasmic space"/>
    <property type="evidence" value="ECO:0007669"/>
    <property type="project" value="UniProtKB-SubCell"/>
</dbReference>
<reference evidence="5" key="1">
    <citation type="submission" date="2016-03" db="EMBL/GenBank/DDBJ databases">
        <title>Microsymbionts genomes from the relict species Vavilovia formosa.</title>
        <authorList>
            <person name="Chirak E."/>
            <person name="Kimeklis A."/>
            <person name="Kopat V."/>
            <person name="Andronov E."/>
        </authorList>
    </citation>
    <scope>NUCLEOTIDE SEQUENCE [LARGE SCALE GENOMIC DNA]</scope>
    <source>
        <strain evidence="5">Vaf12</strain>
    </source>
</reference>
<evidence type="ECO:0000256" key="2">
    <source>
        <dbReference type="ARBA" id="ARBA00008520"/>
    </source>
</evidence>
<dbReference type="Pfam" id="PF01547">
    <property type="entry name" value="SBP_bac_1"/>
    <property type="match status" value="1"/>
</dbReference>
<proteinExistence type="inferred from homology"/>
<comment type="similarity">
    <text evidence="2">Belongs to the bacterial solute-binding protein 1 family.</text>
</comment>
<dbReference type="Gene3D" id="3.40.190.10">
    <property type="entry name" value="Periplasmic binding protein-like II"/>
    <property type="match status" value="2"/>
</dbReference>
<comment type="caution">
    <text evidence="5">The sequence shown here is derived from an EMBL/GenBank/DDBJ whole genome shotgun (WGS) entry which is preliminary data.</text>
</comment>
<feature type="chain" id="PRO_5007596132" description="Extracellular solute-binding protein" evidence="4">
    <location>
        <begin position="26"/>
        <end position="423"/>
    </location>
</feature>
<dbReference type="InterPro" id="IPR006059">
    <property type="entry name" value="SBP"/>
</dbReference>
<evidence type="ECO:0000256" key="1">
    <source>
        <dbReference type="ARBA" id="ARBA00004418"/>
    </source>
</evidence>
<dbReference type="AlphaFoldDB" id="A0A154IME5"/>